<name>A0ABU2M5I1_9ACTN</name>
<accession>A0ABU2M5I1</accession>
<dbReference type="RefSeq" id="WP_311510637.1">
    <property type="nucleotide sequence ID" value="NZ_JAVREP010000002.1"/>
</dbReference>
<dbReference type="EMBL" id="JAVREP010000002">
    <property type="protein sequence ID" value="MDT0327887.1"/>
    <property type="molecule type" value="Genomic_DNA"/>
</dbReference>
<evidence type="ECO:0000256" key="1">
    <source>
        <dbReference type="SAM" id="MobiDB-lite"/>
    </source>
</evidence>
<dbReference type="Proteomes" id="UP001183390">
    <property type="component" value="Unassembled WGS sequence"/>
</dbReference>
<gene>
    <name evidence="2" type="ORF">RM479_05625</name>
</gene>
<evidence type="ECO:0000313" key="2">
    <source>
        <dbReference type="EMBL" id="MDT0327887.1"/>
    </source>
</evidence>
<proteinExistence type="predicted"/>
<comment type="caution">
    <text evidence="2">The sequence shown here is derived from an EMBL/GenBank/DDBJ whole genome shotgun (WGS) entry which is preliminary data.</text>
</comment>
<reference evidence="3" key="1">
    <citation type="submission" date="2023-07" db="EMBL/GenBank/DDBJ databases">
        <title>30 novel species of actinomycetes from the DSMZ collection.</title>
        <authorList>
            <person name="Nouioui I."/>
        </authorList>
    </citation>
    <scope>NUCLEOTIDE SEQUENCE [LARGE SCALE GENOMIC DNA]</scope>
    <source>
        <strain evidence="3">DSM 44743</strain>
    </source>
</reference>
<evidence type="ECO:0000313" key="3">
    <source>
        <dbReference type="Proteomes" id="UP001183390"/>
    </source>
</evidence>
<keyword evidence="3" id="KW-1185">Reference proteome</keyword>
<organism evidence="2 3">
    <name type="scientific">Nocardiopsis lambiniae</name>
    <dbReference type="NCBI Taxonomy" id="3075539"/>
    <lineage>
        <taxon>Bacteria</taxon>
        <taxon>Bacillati</taxon>
        <taxon>Actinomycetota</taxon>
        <taxon>Actinomycetes</taxon>
        <taxon>Streptosporangiales</taxon>
        <taxon>Nocardiopsidaceae</taxon>
        <taxon>Nocardiopsis</taxon>
    </lineage>
</organism>
<protein>
    <submittedName>
        <fullName evidence="2">Uncharacterized protein</fullName>
    </submittedName>
</protein>
<feature type="region of interest" description="Disordered" evidence="1">
    <location>
        <begin position="60"/>
        <end position="82"/>
    </location>
</feature>
<sequence>MFHPRPLGCGHRVPDGGVVALRATGQGRDRPDTLDGGVDALTGAQLGGHVAQVFGAGREPRPAAVPHPDVVPRSDGGAARGRHTRRWEGARTVAEQAVVFGRFAPFVRPVLVNGAEGVLVVAGGRPLAVMGFTVTAGRGIAVDVLADPDRPACPELPGEG</sequence>